<evidence type="ECO:0000313" key="2">
    <source>
        <dbReference type="Proteomes" id="UP001149140"/>
    </source>
</evidence>
<evidence type="ECO:0000313" key="1">
    <source>
        <dbReference type="EMBL" id="MDA0164612.1"/>
    </source>
</evidence>
<dbReference type="Proteomes" id="UP001149140">
    <property type="component" value="Unassembled WGS sequence"/>
</dbReference>
<comment type="caution">
    <text evidence="1">The sequence shown here is derived from an EMBL/GenBank/DDBJ whole genome shotgun (WGS) entry which is preliminary data.</text>
</comment>
<dbReference type="EMBL" id="JAPDOD010000036">
    <property type="protein sequence ID" value="MDA0164612.1"/>
    <property type="molecule type" value="Genomic_DNA"/>
</dbReference>
<keyword evidence="2" id="KW-1185">Reference proteome</keyword>
<sequence length="59" mass="6057">MSPIDPGPVELFTRLAGATAFTPTVLTPKGNGDAQLAAAGTHVLAAFQSGDRLHLTVVR</sequence>
<gene>
    <name evidence="1" type="ORF">OM076_30365</name>
</gene>
<organism evidence="1 2">
    <name type="scientific">Solirubrobacter ginsenosidimutans</name>
    <dbReference type="NCBI Taxonomy" id="490573"/>
    <lineage>
        <taxon>Bacteria</taxon>
        <taxon>Bacillati</taxon>
        <taxon>Actinomycetota</taxon>
        <taxon>Thermoleophilia</taxon>
        <taxon>Solirubrobacterales</taxon>
        <taxon>Solirubrobacteraceae</taxon>
        <taxon>Solirubrobacter</taxon>
    </lineage>
</organism>
<proteinExistence type="predicted"/>
<dbReference type="RefSeq" id="WP_270043866.1">
    <property type="nucleotide sequence ID" value="NZ_JAPDOD010000036.1"/>
</dbReference>
<accession>A0A9X3S4M2</accession>
<protein>
    <submittedName>
        <fullName evidence="1">Uncharacterized protein</fullName>
    </submittedName>
</protein>
<reference evidence="1" key="1">
    <citation type="submission" date="2022-10" db="EMBL/GenBank/DDBJ databases">
        <title>The WGS of Solirubrobacter ginsenosidimutans DSM 21036.</title>
        <authorList>
            <person name="Jiang Z."/>
        </authorList>
    </citation>
    <scope>NUCLEOTIDE SEQUENCE</scope>
    <source>
        <strain evidence="1">DSM 21036</strain>
    </source>
</reference>
<name>A0A9X3S4M2_9ACTN</name>
<dbReference type="AlphaFoldDB" id="A0A9X3S4M2"/>